<accession>A0A173UJ44</accession>
<dbReference type="EMBL" id="CYXR01000029">
    <property type="protein sequence ID" value="CUN14085.1"/>
    <property type="molecule type" value="Genomic_DNA"/>
</dbReference>
<evidence type="ECO:0000259" key="1">
    <source>
        <dbReference type="Pfam" id="PF12645"/>
    </source>
</evidence>
<dbReference type="Proteomes" id="UP000095727">
    <property type="component" value="Unassembled WGS sequence"/>
</dbReference>
<organism evidence="2 3">
    <name type="scientific">Coprococcus comes</name>
    <dbReference type="NCBI Taxonomy" id="410072"/>
    <lineage>
        <taxon>Bacteria</taxon>
        <taxon>Bacillati</taxon>
        <taxon>Bacillota</taxon>
        <taxon>Clostridia</taxon>
        <taxon>Lachnospirales</taxon>
        <taxon>Lachnospiraceae</taxon>
        <taxon>Coprococcus</taxon>
    </lineage>
</organism>
<feature type="domain" description="Helix-turn-helix conjugative transposon-like" evidence="1">
    <location>
        <begin position="7"/>
        <end position="60"/>
    </location>
</feature>
<name>A0A173UJ44_9FIRM</name>
<dbReference type="RefSeq" id="WP_330376922.1">
    <property type="nucleotide sequence ID" value="NZ_CYXR01000029.1"/>
</dbReference>
<reference evidence="2 3" key="1">
    <citation type="submission" date="2015-09" db="EMBL/GenBank/DDBJ databases">
        <authorList>
            <consortium name="Pathogen Informatics"/>
        </authorList>
    </citation>
    <scope>NUCLEOTIDE SEQUENCE [LARGE SCALE GENOMIC DNA]</scope>
    <source>
        <strain evidence="2 3">2789STDY5834962</strain>
    </source>
</reference>
<evidence type="ECO:0000313" key="3">
    <source>
        <dbReference type="Proteomes" id="UP000095727"/>
    </source>
</evidence>
<dbReference type="AlphaFoldDB" id="A0A173UJ44"/>
<sequence>MMEFERVLFRDKQGDEKVIEQRLEMFRPMLIRNALIRGVFEEDLYQELAIETLKCIQCFKQLE</sequence>
<protein>
    <recommendedName>
        <fullName evidence="1">Helix-turn-helix conjugative transposon-like domain-containing protein</fullName>
    </recommendedName>
</protein>
<gene>
    <name evidence="2" type="ORF">ERS852574_02961</name>
</gene>
<dbReference type="Pfam" id="PF12645">
    <property type="entry name" value="HTH_16"/>
    <property type="match status" value="1"/>
</dbReference>
<evidence type="ECO:0000313" key="2">
    <source>
        <dbReference type="EMBL" id="CUN14085.1"/>
    </source>
</evidence>
<proteinExistence type="predicted"/>
<dbReference type="InterPro" id="IPR024760">
    <property type="entry name" value="HTH_dom_conjug_TS-like"/>
</dbReference>